<dbReference type="EMBL" id="FO704550">
    <property type="protein sequence ID" value="CDG16818.1"/>
    <property type="molecule type" value="Genomic_DNA"/>
</dbReference>
<accession>A0A068QPD0</accession>
<dbReference type="STRING" id="351671.XDD1_1115"/>
<evidence type="ECO:0000313" key="1">
    <source>
        <dbReference type="EMBL" id="CDG16818.1"/>
    </source>
</evidence>
<sequence>MLLFGKNLIDEETVKICFLDFLKINGLLTVAMVLSTLNFLTF</sequence>
<organism evidence="1 2">
    <name type="scientific">Xenorhabdus doucetiae</name>
    <dbReference type="NCBI Taxonomy" id="351671"/>
    <lineage>
        <taxon>Bacteria</taxon>
        <taxon>Pseudomonadati</taxon>
        <taxon>Pseudomonadota</taxon>
        <taxon>Gammaproteobacteria</taxon>
        <taxon>Enterobacterales</taxon>
        <taxon>Morganellaceae</taxon>
        <taxon>Xenorhabdus</taxon>
    </lineage>
</organism>
<dbReference type="AlphaFoldDB" id="A0A068QPD0"/>
<proteinExistence type="predicted"/>
<evidence type="ECO:0000313" key="2">
    <source>
        <dbReference type="Proteomes" id="UP000032721"/>
    </source>
</evidence>
<name>A0A068QPD0_9GAMM</name>
<reference evidence="1 2" key="1">
    <citation type="submission" date="2013-07" db="EMBL/GenBank/DDBJ databases">
        <authorList>
            <person name="Genoscope - CEA"/>
        </authorList>
    </citation>
    <scope>NUCLEOTIDE SEQUENCE [LARGE SCALE GENOMIC DNA]</scope>
    <source>
        <strain evidence="2">FRM16 / DSM 17909</strain>
    </source>
</reference>
<protein>
    <submittedName>
        <fullName evidence="1">Uncharacterized protein</fullName>
    </submittedName>
</protein>
<dbReference type="Proteomes" id="UP000032721">
    <property type="component" value="Chromosome"/>
</dbReference>
<dbReference type="KEGG" id="xdo:XDD1_1115"/>
<gene>
    <name evidence="1" type="ORF">XDD1_1115</name>
</gene>
<dbReference type="HOGENOM" id="CLU_3259978_0_0_6"/>